<evidence type="ECO:0000313" key="1">
    <source>
        <dbReference type="EMBL" id="EIJ36723.1"/>
    </source>
</evidence>
<organism evidence="1 2">
    <name type="scientific">Thiothrix nivea (strain ATCC 35100 / DSM 5205 / JP2)</name>
    <dbReference type="NCBI Taxonomy" id="870187"/>
    <lineage>
        <taxon>Bacteria</taxon>
        <taxon>Pseudomonadati</taxon>
        <taxon>Pseudomonadota</taxon>
        <taxon>Gammaproteobacteria</taxon>
        <taxon>Thiotrichales</taxon>
        <taxon>Thiotrichaceae</taxon>
        <taxon>Thiothrix</taxon>
    </lineage>
</organism>
<gene>
    <name evidence="1" type="ORF">Thini_4236</name>
</gene>
<accession>A0A656HKB0</accession>
<evidence type="ECO:0000313" key="2">
    <source>
        <dbReference type="Proteomes" id="UP000005317"/>
    </source>
</evidence>
<dbReference type="AlphaFoldDB" id="A0A656HKB0"/>
<name>A0A656HKB0_THINJ</name>
<proteinExistence type="predicted"/>
<protein>
    <recommendedName>
        <fullName evidence="3">Transcriptional regulator, AbiEi antitoxin, Type IV TA system</fullName>
    </recommendedName>
</protein>
<dbReference type="OrthoDB" id="8295691at2"/>
<dbReference type="EMBL" id="JH651384">
    <property type="protein sequence ID" value="EIJ36723.1"/>
    <property type="molecule type" value="Genomic_DNA"/>
</dbReference>
<keyword evidence="2" id="KW-1185">Reference proteome</keyword>
<dbReference type="RefSeq" id="WP_002710591.1">
    <property type="nucleotide sequence ID" value="NZ_JH651384.1"/>
</dbReference>
<reference evidence="2" key="1">
    <citation type="journal article" date="2011" name="Stand. Genomic Sci.">
        <title>Genome sequence of the filamentous, gliding Thiothrix nivea neotype strain (JP2(T)).</title>
        <authorList>
            <person name="Lapidus A."/>
            <person name="Nolan M."/>
            <person name="Lucas S."/>
            <person name="Glavina Del Rio T."/>
            <person name="Tice H."/>
            <person name="Cheng J.F."/>
            <person name="Tapia R."/>
            <person name="Han C."/>
            <person name="Goodwin L."/>
            <person name="Pitluck S."/>
            <person name="Liolios K."/>
            <person name="Pagani I."/>
            <person name="Ivanova N."/>
            <person name="Huntemann M."/>
            <person name="Mavromatis K."/>
            <person name="Mikhailova N."/>
            <person name="Pati A."/>
            <person name="Chen A."/>
            <person name="Palaniappan K."/>
            <person name="Land M."/>
            <person name="Brambilla E.M."/>
            <person name="Rohde M."/>
            <person name="Abt B."/>
            <person name="Verbarg S."/>
            <person name="Goker M."/>
            <person name="Bristow J."/>
            <person name="Eisen J.A."/>
            <person name="Markowitz V."/>
            <person name="Hugenholtz P."/>
            <person name="Kyrpides N.C."/>
            <person name="Klenk H.P."/>
            <person name="Woyke T."/>
        </authorList>
    </citation>
    <scope>NUCLEOTIDE SEQUENCE [LARGE SCALE GENOMIC DNA]</scope>
    <source>
        <strain evidence="2">ATCC 35100 / DSM 5205 / JP2</strain>
    </source>
</reference>
<sequence>MQTLTQVLLEQGWDKRVLDDTQFARLVGGTDARRYGLVNRALQAGELLRLKRGLYVMSPRFRQSLPHPFVVAQALLPASYVSFEAVLAHHGWIPEAVYATTSVTPGRKSIRHDVPGYGQFVFHPLALASGYFLSGVQRVELAGQHCLLASPLRALLDLACLRKWEWQGLPALLDGLRLDEDELCSVTHADIVQLQPVYKHQRARDYLDALAGALSSGREAA</sequence>
<dbReference type="Proteomes" id="UP000005317">
    <property type="component" value="Unassembled WGS sequence"/>
</dbReference>
<evidence type="ECO:0008006" key="3">
    <source>
        <dbReference type="Google" id="ProtNLM"/>
    </source>
</evidence>